<accession>A0ABY1NXJ8</accession>
<keyword evidence="2" id="KW-1185">Reference proteome</keyword>
<sequence>MPEASYSPSSPNPAGNMIELDLDVQDFASDWSNCDSMSSYVSRMVCHNRTDSLLFANLYSSALNELLETAFRVHGRTGQLVCRFRRTGDVDRIEIDMPSDDGVLSFYQGAVDLARGPDAQTVYLDKLFSSDVPDMALSLLELSVDYGADLSLTRDDQAQRLCLAAELVLEEPKP</sequence>
<comment type="caution">
    <text evidence="1">The sequence shown here is derived from an EMBL/GenBank/DDBJ whole genome shotgun (WGS) entry which is preliminary data.</text>
</comment>
<dbReference type="EMBL" id="FXTT01000002">
    <property type="protein sequence ID" value="SMP20322.1"/>
    <property type="molecule type" value="Genomic_DNA"/>
</dbReference>
<dbReference type="Proteomes" id="UP001157914">
    <property type="component" value="Unassembled WGS sequence"/>
</dbReference>
<evidence type="ECO:0000313" key="2">
    <source>
        <dbReference type="Proteomes" id="UP001157914"/>
    </source>
</evidence>
<reference evidence="1 2" key="1">
    <citation type="submission" date="2017-05" db="EMBL/GenBank/DDBJ databases">
        <authorList>
            <person name="Varghese N."/>
            <person name="Submissions S."/>
        </authorList>
    </citation>
    <scope>NUCLEOTIDE SEQUENCE [LARGE SCALE GENOMIC DNA]</scope>
    <source>
        <strain evidence="1 2">DSM 15949</strain>
    </source>
</reference>
<gene>
    <name evidence="1" type="ORF">SAMN06265374_2101</name>
</gene>
<evidence type="ECO:0008006" key="3">
    <source>
        <dbReference type="Google" id="ProtNLM"/>
    </source>
</evidence>
<evidence type="ECO:0000313" key="1">
    <source>
        <dbReference type="EMBL" id="SMP20322.1"/>
    </source>
</evidence>
<protein>
    <recommendedName>
        <fullName evidence="3">Ubiquinone biosynthesis methyltransferase UbiE</fullName>
    </recommendedName>
</protein>
<proteinExistence type="predicted"/>
<name>A0ABY1NXJ8_9HYPH</name>
<dbReference type="RefSeq" id="WP_208996943.1">
    <property type="nucleotide sequence ID" value="NZ_BAAAEA010000003.1"/>
</dbReference>
<organism evidence="1 2">
    <name type="scientific">Roseibium denhamense</name>
    <dbReference type="NCBI Taxonomy" id="76305"/>
    <lineage>
        <taxon>Bacteria</taxon>
        <taxon>Pseudomonadati</taxon>
        <taxon>Pseudomonadota</taxon>
        <taxon>Alphaproteobacteria</taxon>
        <taxon>Hyphomicrobiales</taxon>
        <taxon>Stappiaceae</taxon>
        <taxon>Roseibium</taxon>
    </lineage>
</organism>